<evidence type="ECO:0000259" key="1">
    <source>
        <dbReference type="Pfam" id="PF07969"/>
    </source>
</evidence>
<dbReference type="HOGENOM" id="CLU_009942_3_1_11"/>
<sequence>MRPASTIITSNHVFTGLDDAARPLAVCIQDGIIVDIVSRESIDLPADNVTDYEDAFICAGFHDGHLHAFHSALYSSPLATDYLGASEADCVRHMQEFAKTRPTGWLLSQGWREYRWNPSGMPSKASLDAAFPDRPVAMYSGDAHTLWVNTCALRELGITADSVPPAGGNYAKDKNGELTGIIQEAAAMELMPRIVGGFSNDEIDDAYRSFTQRLAAQGITSICDMSLMALPGLDFIREDVYSRLDEAGELPVRVTMFPTLLDDTSRFDALHERFRGPKLTAPGYKQFFDGVSSMHTAYVLEPYINPYFEGDRGRTTIAYEDMRDLVLRANAAGHPVRIHTIGDQAIHLALDIFEESLAANGPLPDGLRNTLEHLENFQPDDMARLAKLDVIASVQPPHITLDPLGPERDLGEDRCRYMWPFKTFLDDGTVMAFGTDSPVVAPRSMDVLFCAVTRQDPKSLWPEGGWQPQERIGMADALRAYTAGSAAAAERSDIGFLKTGLRADLAILDTDLLSPQVKAEPTRILQTKVLATYLDGKTTFIR</sequence>
<protein>
    <submittedName>
        <fullName evidence="2">Predicted TIM-barrel fold metal-dependent hydrolase</fullName>
    </submittedName>
</protein>
<dbReference type="Pfam" id="PF07969">
    <property type="entry name" value="Amidohydro_3"/>
    <property type="match status" value="1"/>
</dbReference>
<evidence type="ECO:0000313" key="2">
    <source>
        <dbReference type="EMBL" id="ACV21751.1"/>
    </source>
</evidence>
<gene>
    <name evidence="2" type="ordered locus">Shel_06920</name>
</gene>
<dbReference type="InterPro" id="IPR032466">
    <property type="entry name" value="Metal_Hydrolase"/>
</dbReference>
<dbReference type="SUPFAM" id="SSF51338">
    <property type="entry name" value="Composite domain of metallo-dependent hydrolases"/>
    <property type="match status" value="1"/>
</dbReference>
<keyword evidence="2" id="KW-0378">Hydrolase</keyword>
<dbReference type="SUPFAM" id="SSF51556">
    <property type="entry name" value="Metallo-dependent hydrolases"/>
    <property type="match status" value="1"/>
</dbReference>
<organism evidence="2 3">
    <name type="scientific">Slackia heliotrinireducens (strain ATCC 29202 / DSM 20476 / NCTC 11029 / RHS 1)</name>
    <name type="common">Peptococcus heliotrinreducens</name>
    <dbReference type="NCBI Taxonomy" id="471855"/>
    <lineage>
        <taxon>Bacteria</taxon>
        <taxon>Bacillati</taxon>
        <taxon>Actinomycetota</taxon>
        <taxon>Coriobacteriia</taxon>
        <taxon>Eggerthellales</taxon>
        <taxon>Eggerthellaceae</taxon>
        <taxon>Slackia</taxon>
    </lineage>
</organism>
<dbReference type="eggNOG" id="COG1574">
    <property type="taxonomic scope" value="Bacteria"/>
</dbReference>
<dbReference type="KEGG" id="shi:Shel_06920"/>
<dbReference type="RefSeq" id="WP_012797856.1">
    <property type="nucleotide sequence ID" value="NC_013165.1"/>
</dbReference>
<dbReference type="InterPro" id="IPR033932">
    <property type="entry name" value="YtcJ-like"/>
</dbReference>
<dbReference type="InterPro" id="IPR011059">
    <property type="entry name" value="Metal-dep_hydrolase_composite"/>
</dbReference>
<accession>C7N4B6</accession>
<evidence type="ECO:0000313" key="3">
    <source>
        <dbReference type="Proteomes" id="UP000002026"/>
    </source>
</evidence>
<dbReference type="Gene3D" id="2.30.40.10">
    <property type="entry name" value="Urease, subunit C, domain 1"/>
    <property type="match status" value="1"/>
</dbReference>
<reference evidence="2 3" key="1">
    <citation type="journal article" date="2009" name="Stand. Genomic Sci.">
        <title>Complete genome sequence of Slackia heliotrinireducens type strain (RHS 1).</title>
        <authorList>
            <person name="Pukall R."/>
            <person name="Lapidus A."/>
            <person name="Nolan M."/>
            <person name="Copeland A."/>
            <person name="Glavina Del Rio T."/>
            <person name="Lucas S."/>
            <person name="Chen F."/>
            <person name="Tice H."/>
            <person name="Cheng J.F."/>
            <person name="Chertkov O."/>
            <person name="Bruce D."/>
            <person name="Goodwin L."/>
            <person name="Kuske C."/>
            <person name="Brettin T."/>
            <person name="Detter J.C."/>
            <person name="Han C."/>
            <person name="Pitluck S."/>
            <person name="Pati A."/>
            <person name="Mavrommatis K."/>
            <person name="Ivanova N."/>
            <person name="Ovchinnikova G."/>
            <person name="Chen A."/>
            <person name="Palaniappan K."/>
            <person name="Schneider S."/>
            <person name="Rohde M."/>
            <person name="Chain P."/>
            <person name="D'haeseleer P."/>
            <person name="Goker M."/>
            <person name="Bristow J."/>
            <person name="Eisen J.A."/>
            <person name="Markowitz V."/>
            <person name="Kyrpides N.C."/>
            <person name="Klenk H.P."/>
            <person name="Hugenholtz P."/>
        </authorList>
    </citation>
    <scope>NUCLEOTIDE SEQUENCE [LARGE SCALE GENOMIC DNA]</scope>
    <source>
        <strain evidence="3">ATCC 29202 / DSM 20476 / NCTC 11029 / RHS 1</strain>
    </source>
</reference>
<dbReference type="InterPro" id="IPR013108">
    <property type="entry name" value="Amidohydro_3"/>
</dbReference>
<proteinExistence type="predicted"/>
<dbReference type="Proteomes" id="UP000002026">
    <property type="component" value="Chromosome"/>
</dbReference>
<dbReference type="Gene3D" id="3.20.20.140">
    <property type="entry name" value="Metal-dependent hydrolases"/>
    <property type="match status" value="1"/>
</dbReference>
<dbReference type="AlphaFoldDB" id="C7N4B6"/>
<dbReference type="Gene3D" id="3.10.310.70">
    <property type="match status" value="1"/>
</dbReference>
<dbReference type="PANTHER" id="PTHR22642:SF2">
    <property type="entry name" value="PROTEIN LONG AFTER FAR-RED 3"/>
    <property type="match status" value="1"/>
</dbReference>
<dbReference type="PANTHER" id="PTHR22642">
    <property type="entry name" value="IMIDAZOLONEPROPIONASE"/>
    <property type="match status" value="1"/>
</dbReference>
<feature type="domain" description="Amidohydrolase 3" evidence="1">
    <location>
        <begin position="51"/>
        <end position="540"/>
    </location>
</feature>
<keyword evidence="3" id="KW-1185">Reference proteome</keyword>
<dbReference type="EMBL" id="CP001684">
    <property type="protein sequence ID" value="ACV21751.1"/>
    <property type="molecule type" value="Genomic_DNA"/>
</dbReference>
<dbReference type="GO" id="GO:0016810">
    <property type="term" value="F:hydrolase activity, acting on carbon-nitrogen (but not peptide) bonds"/>
    <property type="evidence" value="ECO:0007669"/>
    <property type="project" value="InterPro"/>
</dbReference>
<dbReference type="STRING" id="471855.Shel_06920"/>
<dbReference type="CDD" id="cd01300">
    <property type="entry name" value="YtcJ_like"/>
    <property type="match status" value="1"/>
</dbReference>
<name>C7N4B6_SLAHD</name>